<keyword evidence="2" id="KW-1185">Reference proteome</keyword>
<protein>
    <submittedName>
        <fullName evidence="1">Uncharacterized protein</fullName>
    </submittedName>
</protein>
<evidence type="ECO:0000313" key="1">
    <source>
        <dbReference type="EMBL" id="VDM67216.1"/>
    </source>
</evidence>
<organism evidence="1 2">
    <name type="scientific">Strongylus vulgaris</name>
    <name type="common">Blood worm</name>
    <dbReference type="NCBI Taxonomy" id="40348"/>
    <lineage>
        <taxon>Eukaryota</taxon>
        <taxon>Metazoa</taxon>
        <taxon>Ecdysozoa</taxon>
        <taxon>Nematoda</taxon>
        <taxon>Chromadorea</taxon>
        <taxon>Rhabditida</taxon>
        <taxon>Rhabditina</taxon>
        <taxon>Rhabditomorpha</taxon>
        <taxon>Strongyloidea</taxon>
        <taxon>Strongylidae</taxon>
        <taxon>Strongylus</taxon>
    </lineage>
</organism>
<reference evidence="1 2" key="1">
    <citation type="submission" date="2018-11" db="EMBL/GenBank/DDBJ databases">
        <authorList>
            <consortium name="Pathogen Informatics"/>
        </authorList>
    </citation>
    <scope>NUCLEOTIDE SEQUENCE [LARGE SCALE GENOMIC DNA]</scope>
</reference>
<accession>A0A3P7ICH0</accession>
<dbReference type="EMBL" id="UYYB01004899">
    <property type="protein sequence ID" value="VDM67216.1"/>
    <property type="molecule type" value="Genomic_DNA"/>
</dbReference>
<name>A0A3P7ICH0_STRVU</name>
<dbReference type="AlphaFoldDB" id="A0A3P7ICH0"/>
<sequence>MLSTFDDAAAICLRFYENAFSYPILICLAETKYRGAKKESNEGFGHEPALAGQCYQMPVSLAPIFAISDTALPQMCLNRKSDSGIASSNAVNEEETQPGEQATPKSSMYMSDVSFATSIAGGLLGYPSPSCATLTFPLHRIFIGVLMTINACNRGSLVVSILNGSAWEIKANTCLLCSLFTRAVYAAGDSAKKKKKLH</sequence>
<proteinExistence type="predicted"/>
<evidence type="ECO:0000313" key="2">
    <source>
        <dbReference type="Proteomes" id="UP000270094"/>
    </source>
</evidence>
<gene>
    <name evidence="1" type="ORF">SVUK_LOCUS2214</name>
</gene>
<dbReference type="OrthoDB" id="5794753at2759"/>
<dbReference type="Proteomes" id="UP000270094">
    <property type="component" value="Unassembled WGS sequence"/>
</dbReference>